<dbReference type="Proteomes" id="UP000250123">
    <property type="component" value="Chromosome SHEWBE"/>
</dbReference>
<evidence type="ECO:0000313" key="1">
    <source>
        <dbReference type="EMBL" id="SQH74478.1"/>
    </source>
</evidence>
<dbReference type="KEGG" id="sbk:SHEWBE_0489"/>
<dbReference type="AlphaFoldDB" id="A0A330LY08"/>
<name>A0A330LY08_9GAMM</name>
<proteinExistence type="predicted"/>
<dbReference type="EMBL" id="LS483452">
    <property type="protein sequence ID" value="SQH74478.1"/>
    <property type="molecule type" value="Genomic_DNA"/>
</dbReference>
<sequence length="89" mass="10248">MLIMTHIIRSLQSSYFVSCFRSHKRTSRARIASFSYGDFNFSFLPSFLLIFGDRFKKLESPYPLKRKAEGGYKCGKLPNVLLSILMLSS</sequence>
<protein>
    <submittedName>
        <fullName evidence="1">Uncharacterized protein</fullName>
    </submittedName>
</protein>
<accession>A0A330LY08</accession>
<reference evidence="2" key="1">
    <citation type="submission" date="2018-06" db="EMBL/GenBank/DDBJ databases">
        <authorList>
            <person name="Cea G.-C."/>
            <person name="William W."/>
        </authorList>
    </citation>
    <scope>NUCLEOTIDE SEQUENCE [LARGE SCALE GENOMIC DNA]</scope>
    <source>
        <strain evidence="2">DB21MT-2</strain>
    </source>
</reference>
<organism evidence="1 2">
    <name type="scientific">Shewanella benthica</name>
    <dbReference type="NCBI Taxonomy" id="43661"/>
    <lineage>
        <taxon>Bacteria</taxon>
        <taxon>Pseudomonadati</taxon>
        <taxon>Pseudomonadota</taxon>
        <taxon>Gammaproteobacteria</taxon>
        <taxon>Alteromonadales</taxon>
        <taxon>Shewanellaceae</taxon>
        <taxon>Shewanella</taxon>
    </lineage>
</organism>
<gene>
    <name evidence="1" type="ORF">SHEWBE_0489</name>
</gene>
<evidence type="ECO:0000313" key="2">
    <source>
        <dbReference type="Proteomes" id="UP000250123"/>
    </source>
</evidence>